<feature type="transmembrane region" description="Helical" evidence="6">
    <location>
        <begin position="19"/>
        <end position="41"/>
    </location>
</feature>
<sequence length="234" mass="25169">GGASNCTSAIYSSRTRDTWCLRCVGVSLIPMAIVCMLSNMLLLLPELSIQFLLEGHVTREATWATGLWGSGFLVLITLQQIHINNEHFFRCLTGSSGMLCQVGYSCVCLLAACCCLLVSATGLSHGPLCLYNSTSDTHSFSVAVDHSGYLYNRTLWSGVCQRPHDVVKWNVILFSVMGGGQRPADTPLCGQHPELSAGAGLGTWLMPQQGLCALTRLSLGGLVSVLQLEMKTVL</sequence>
<keyword evidence="8" id="KW-1185">Reference proteome</keyword>
<evidence type="ECO:0000256" key="3">
    <source>
        <dbReference type="ARBA" id="ARBA00022692"/>
    </source>
</evidence>
<dbReference type="GO" id="GO:0016020">
    <property type="term" value="C:membrane"/>
    <property type="evidence" value="ECO:0007669"/>
    <property type="project" value="UniProtKB-SubCell"/>
</dbReference>
<proteinExistence type="inferred from homology"/>
<dbReference type="AlphaFoldDB" id="A0A3Q3MPV6"/>
<keyword evidence="5 6" id="KW-0472">Membrane</keyword>
<evidence type="ECO:0000313" key="8">
    <source>
        <dbReference type="Proteomes" id="UP000261640"/>
    </source>
</evidence>
<evidence type="ECO:0000256" key="6">
    <source>
        <dbReference type="SAM" id="Phobius"/>
    </source>
</evidence>
<organism evidence="7 8">
    <name type="scientific">Mastacembelus armatus</name>
    <name type="common">zig-zag eel</name>
    <dbReference type="NCBI Taxonomy" id="205130"/>
    <lineage>
        <taxon>Eukaryota</taxon>
        <taxon>Metazoa</taxon>
        <taxon>Chordata</taxon>
        <taxon>Craniata</taxon>
        <taxon>Vertebrata</taxon>
        <taxon>Euteleostomi</taxon>
        <taxon>Actinopterygii</taxon>
        <taxon>Neopterygii</taxon>
        <taxon>Teleostei</taxon>
        <taxon>Neoteleostei</taxon>
        <taxon>Acanthomorphata</taxon>
        <taxon>Anabantaria</taxon>
        <taxon>Synbranchiformes</taxon>
        <taxon>Mastacembelidae</taxon>
        <taxon>Mastacembelus</taxon>
    </lineage>
</organism>
<evidence type="ECO:0000256" key="5">
    <source>
        <dbReference type="ARBA" id="ARBA00023136"/>
    </source>
</evidence>
<dbReference type="Proteomes" id="UP000261640">
    <property type="component" value="Unplaced"/>
</dbReference>
<evidence type="ECO:0000256" key="4">
    <source>
        <dbReference type="ARBA" id="ARBA00022989"/>
    </source>
</evidence>
<name>A0A3Q3MPV6_9TELE</name>
<dbReference type="InterPro" id="IPR008661">
    <property type="entry name" value="L6_membrane"/>
</dbReference>
<evidence type="ECO:0000256" key="1">
    <source>
        <dbReference type="ARBA" id="ARBA00004141"/>
    </source>
</evidence>
<reference evidence="7" key="2">
    <citation type="submission" date="2025-09" db="UniProtKB">
        <authorList>
            <consortium name="Ensembl"/>
        </authorList>
    </citation>
    <scope>IDENTIFICATION</scope>
</reference>
<dbReference type="InParanoid" id="A0A3Q3MPV6"/>
<keyword evidence="4 6" id="KW-1133">Transmembrane helix</keyword>
<evidence type="ECO:0000256" key="2">
    <source>
        <dbReference type="ARBA" id="ARBA00006193"/>
    </source>
</evidence>
<reference evidence="7" key="1">
    <citation type="submission" date="2025-08" db="UniProtKB">
        <authorList>
            <consortium name="Ensembl"/>
        </authorList>
    </citation>
    <scope>IDENTIFICATION</scope>
</reference>
<dbReference type="PANTHER" id="PTHR14198">
    <property type="entry name" value="TRANSMEMBRANE 4 L6 FAMILY MEMBER 1-RELATED"/>
    <property type="match status" value="1"/>
</dbReference>
<dbReference type="Pfam" id="PF05805">
    <property type="entry name" value="L6_membrane"/>
    <property type="match status" value="1"/>
</dbReference>
<accession>A0A3Q3MPV6</accession>
<comment type="similarity">
    <text evidence="2">Belongs to the L6 tetraspanin family.</text>
</comment>
<protein>
    <submittedName>
        <fullName evidence="7">Uncharacterized protein</fullName>
    </submittedName>
</protein>
<comment type="subcellular location">
    <subcellularLocation>
        <location evidence="1">Membrane</location>
        <topology evidence="1">Multi-pass membrane protein</topology>
    </subcellularLocation>
</comment>
<evidence type="ECO:0000313" key="7">
    <source>
        <dbReference type="Ensembl" id="ENSMAMP00000027017.2"/>
    </source>
</evidence>
<keyword evidence="3 6" id="KW-0812">Transmembrane</keyword>
<dbReference type="PANTHER" id="PTHR14198:SF22">
    <property type="entry name" value="TRANSMEMBRANE 4 L6 FAMILY MEMBER 19"/>
    <property type="match status" value="1"/>
</dbReference>
<dbReference type="GeneTree" id="ENSGT01030000234590"/>
<dbReference type="Ensembl" id="ENSMAMT00000027716.2">
    <property type="protein sequence ID" value="ENSMAMP00000027017.2"/>
    <property type="gene ID" value="ENSMAMG00000018154.2"/>
</dbReference>
<dbReference type="STRING" id="205130.ENSMAMP00000027017"/>